<keyword evidence="1" id="KW-0645">Protease</keyword>
<evidence type="ECO:0000256" key="4">
    <source>
        <dbReference type="SAM" id="Phobius"/>
    </source>
</evidence>
<protein>
    <submittedName>
        <fullName evidence="5">Class A sortase</fullName>
    </submittedName>
</protein>
<keyword evidence="6" id="KW-1185">Reference proteome</keyword>
<evidence type="ECO:0000313" key="5">
    <source>
        <dbReference type="EMBL" id="MFC7391383.1"/>
    </source>
</evidence>
<name>A0ABW2PPK7_9BACL</name>
<evidence type="ECO:0000256" key="1">
    <source>
        <dbReference type="ARBA" id="ARBA00022670"/>
    </source>
</evidence>
<dbReference type="NCBIfam" id="TIGR01076">
    <property type="entry name" value="sortase_fam"/>
    <property type="match status" value="1"/>
</dbReference>
<dbReference type="RefSeq" id="WP_214791265.1">
    <property type="nucleotide sequence ID" value="NZ_JANIEL010000087.1"/>
</dbReference>
<keyword evidence="4" id="KW-1133">Transmembrane helix</keyword>
<accession>A0ABW2PPK7</accession>
<dbReference type="Gene3D" id="2.40.260.10">
    <property type="entry name" value="Sortase"/>
    <property type="match status" value="1"/>
</dbReference>
<keyword evidence="2" id="KW-0378">Hydrolase</keyword>
<evidence type="ECO:0000256" key="3">
    <source>
        <dbReference type="ARBA" id="ARBA00022807"/>
    </source>
</evidence>
<dbReference type="InterPro" id="IPR005754">
    <property type="entry name" value="Sortase"/>
</dbReference>
<proteinExistence type="predicted"/>
<dbReference type="SUPFAM" id="SSF63817">
    <property type="entry name" value="Sortase"/>
    <property type="match status" value="1"/>
</dbReference>
<evidence type="ECO:0000256" key="2">
    <source>
        <dbReference type="ARBA" id="ARBA00022801"/>
    </source>
</evidence>
<dbReference type="CDD" id="cd06165">
    <property type="entry name" value="Sortase_A"/>
    <property type="match status" value="1"/>
</dbReference>
<comment type="caution">
    <text evidence="5">The sequence shown here is derived from an EMBL/GenBank/DDBJ whole genome shotgun (WGS) entry which is preliminary data.</text>
</comment>
<keyword evidence="4" id="KW-0812">Transmembrane</keyword>
<dbReference type="InterPro" id="IPR023365">
    <property type="entry name" value="Sortase_dom-sf"/>
</dbReference>
<feature type="transmembrane region" description="Helical" evidence="4">
    <location>
        <begin position="7"/>
        <end position="26"/>
    </location>
</feature>
<dbReference type="Proteomes" id="UP001596439">
    <property type="component" value="Unassembled WGS sequence"/>
</dbReference>
<sequence length="206" mass="22738">MKRHLRWIIGILLIGSGLFFLTSSIWKENIASSTSEYVIEHMELQDEIEVEASYNFASVTPLSLADVLQARNRFHHLPTIGVISIPDVSLELPVIKGLDDESLAVGAGTMHPDQQMGKGNYALAGHYLQHADALFGPLHKVDVGMKIYLRNAAHTYEYIVTSLETVSPEQVDVLDETATPTLTLITCTFDTTERLIVKGSLVTTES</sequence>
<keyword evidence="3" id="KW-0788">Thiol protease</keyword>
<dbReference type="InterPro" id="IPR042007">
    <property type="entry name" value="Sortase_A"/>
</dbReference>
<organism evidence="5 6">
    <name type="scientific">Exiguobacterium aestuarii</name>
    <dbReference type="NCBI Taxonomy" id="273527"/>
    <lineage>
        <taxon>Bacteria</taxon>
        <taxon>Bacillati</taxon>
        <taxon>Bacillota</taxon>
        <taxon>Bacilli</taxon>
        <taxon>Bacillales</taxon>
        <taxon>Bacillales Family XII. Incertae Sedis</taxon>
        <taxon>Exiguobacterium</taxon>
    </lineage>
</organism>
<dbReference type="Pfam" id="PF04203">
    <property type="entry name" value="Sortase"/>
    <property type="match status" value="1"/>
</dbReference>
<gene>
    <name evidence="5" type="ORF">ACFQO8_14700</name>
</gene>
<evidence type="ECO:0000313" key="6">
    <source>
        <dbReference type="Proteomes" id="UP001596439"/>
    </source>
</evidence>
<dbReference type="EMBL" id="JBHTCE010000008">
    <property type="protein sequence ID" value="MFC7391383.1"/>
    <property type="molecule type" value="Genomic_DNA"/>
</dbReference>
<reference evidence="6" key="1">
    <citation type="journal article" date="2019" name="Int. J. Syst. Evol. Microbiol.">
        <title>The Global Catalogue of Microorganisms (GCM) 10K type strain sequencing project: providing services to taxonomists for standard genome sequencing and annotation.</title>
        <authorList>
            <consortium name="The Broad Institute Genomics Platform"/>
            <consortium name="The Broad Institute Genome Sequencing Center for Infectious Disease"/>
            <person name="Wu L."/>
            <person name="Ma J."/>
        </authorList>
    </citation>
    <scope>NUCLEOTIDE SEQUENCE [LARGE SCALE GENOMIC DNA]</scope>
    <source>
        <strain evidence="6">CCUG 55590</strain>
    </source>
</reference>
<keyword evidence="4" id="KW-0472">Membrane</keyword>